<dbReference type="InterPro" id="IPR050174">
    <property type="entry name" value="Protocadherin/Cadherin-CA"/>
</dbReference>
<dbReference type="FunFam" id="2.60.40.60:FF:000005">
    <property type="entry name" value="Protocadherin 9"/>
    <property type="match status" value="1"/>
</dbReference>
<evidence type="ECO:0000256" key="1">
    <source>
        <dbReference type="ARBA" id="ARBA00004251"/>
    </source>
</evidence>
<dbReference type="GO" id="GO:0005509">
    <property type="term" value="F:calcium ion binding"/>
    <property type="evidence" value="ECO:0007669"/>
    <property type="project" value="UniProtKB-UniRule"/>
</dbReference>
<evidence type="ECO:0000313" key="16">
    <source>
        <dbReference type="Proteomes" id="UP001347796"/>
    </source>
</evidence>
<feature type="domain" description="Cadherin" evidence="14">
    <location>
        <begin position="368"/>
        <end position="471"/>
    </location>
</feature>
<dbReference type="GO" id="GO:0007156">
    <property type="term" value="P:homophilic cell adhesion via plasma membrane adhesion molecules"/>
    <property type="evidence" value="ECO:0007669"/>
    <property type="project" value="InterPro"/>
</dbReference>
<evidence type="ECO:0000256" key="2">
    <source>
        <dbReference type="ARBA" id="ARBA00022475"/>
    </source>
</evidence>
<feature type="domain" description="Cadherin" evidence="14">
    <location>
        <begin position="254"/>
        <end position="361"/>
    </location>
</feature>
<dbReference type="PRINTS" id="PR00205">
    <property type="entry name" value="CADHERIN"/>
</dbReference>
<evidence type="ECO:0000256" key="6">
    <source>
        <dbReference type="ARBA" id="ARBA00022837"/>
    </source>
</evidence>
<feature type="compositionally biased region" description="Basic and acidic residues" evidence="12">
    <location>
        <begin position="876"/>
        <end position="894"/>
    </location>
</feature>
<evidence type="ECO:0000256" key="3">
    <source>
        <dbReference type="ARBA" id="ARBA00022692"/>
    </source>
</evidence>
<dbReference type="SMART" id="SM00112">
    <property type="entry name" value="CA"/>
    <property type="match status" value="7"/>
</dbReference>
<evidence type="ECO:0000256" key="12">
    <source>
        <dbReference type="SAM" id="MobiDB-lite"/>
    </source>
</evidence>
<evidence type="ECO:0000256" key="8">
    <source>
        <dbReference type="ARBA" id="ARBA00022989"/>
    </source>
</evidence>
<evidence type="ECO:0000256" key="9">
    <source>
        <dbReference type="ARBA" id="ARBA00023136"/>
    </source>
</evidence>
<keyword evidence="4" id="KW-0732">Signal</keyword>
<feature type="compositionally biased region" description="Polar residues" evidence="12">
    <location>
        <begin position="852"/>
        <end position="863"/>
    </location>
</feature>
<comment type="subcellular location">
    <subcellularLocation>
        <location evidence="1">Cell membrane</location>
        <topology evidence="1">Single-pass type I membrane protein</topology>
    </subcellularLocation>
</comment>
<dbReference type="AlphaFoldDB" id="A0AAN8PNY0"/>
<name>A0AAN8PNY0_PATCE</name>
<dbReference type="FunFam" id="2.60.40.60:FF:000004">
    <property type="entry name" value="Protocadherin 1 gamma 2"/>
    <property type="match status" value="1"/>
</dbReference>
<accession>A0AAN8PNY0</accession>
<dbReference type="Proteomes" id="UP001347796">
    <property type="component" value="Unassembled WGS sequence"/>
</dbReference>
<dbReference type="FunFam" id="2.60.40.60:FF:000020">
    <property type="entry name" value="Dachsous cadherin-related 1b"/>
    <property type="match status" value="1"/>
</dbReference>
<dbReference type="InterPro" id="IPR002126">
    <property type="entry name" value="Cadherin-like_dom"/>
</dbReference>
<feature type="region of interest" description="Disordered" evidence="12">
    <location>
        <begin position="828"/>
        <end position="901"/>
    </location>
</feature>
<dbReference type="PROSITE" id="PS00232">
    <property type="entry name" value="CADHERIN_1"/>
    <property type="match status" value="4"/>
</dbReference>
<feature type="compositionally biased region" description="Polar residues" evidence="12">
    <location>
        <begin position="948"/>
        <end position="961"/>
    </location>
</feature>
<protein>
    <recommendedName>
        <fullName evidence="14">Cadherin domain-containing protein</fullName>
    </recommendedName>
</protein>
<feature type="compositionally biased region" description="Polar residues" evidence="12">
    <location>
        <begin position="1053"/>
        <end position="1062"/>
    </location>
</feature>
<feature type="region of interest" description="Disordered" evidence="12">
    <location>
        <begin position="996"/>
        <end position="1090"/>
    </location>
</feature>
<dbReference type="Pfam" id="PF00028">
    <property type="entry name" value="Cadherin"/>
    <property type="match status" value="6"/>
</dbReference>
<feature type="domain" description="Cadherin" evidence="14">
    <location>
        <begin position="472"/>
        <end position="575"/>
    </location>
</feature>
<sequence>MEYKRGLVLIGEICLILCTVFDQIMAQDIIFHLQEQKQSGTLVGNVATASGVAEDVSDAEFRNLVYSFLNPSNLETAALFSINSQTGAIYTTAMIDRERICKLSLLCEIEFDVTIQSTTTTFLKLLTVKIVIDDINDNQPLFPNNEATLYIPEAVTPGSKFRIDGARDKDTGKSNSLLSYRLVSSSTRFNVDAEEKLDGSSDVRITVLKALDREKRDSYTLYIVATDSGTPPLSGTLTLHINVTDNNDNVPVFKKPNYNINVAENTAIRSKIGSIEATDRDIGDNGKVSYRFSPLRSSKLEELLSLDKLTGALTVKSPLQYESGKTYDTIVEATDSGNPPQVSQTTLVVNIIDVGNNPPQVQLNLASPVNNNTVLLSENSRVGTFVGHIKVDDRDPGDNGKVSCSVEDPKFGVQNLAGKGYALLLNKPLDREGQTQHNVRVVCEDSGSPKLSSSTSFVVMVTDENDNAPVFQKSTYYANVSEKAAKGTFVIKVSATDPDLGVNSHFIYRLSWDADSLFEVDPDTGVITTVGEYDRETKPKMTFTAKAIDQGRTALIGIATVVINIVDENDNTPIIKEESLRLRVMENLHSGSVVGKIEATDEDVGDNGKLIFLPRESNPSIPFAVFNDGVIRTDRVLDRETKSHYEFDVIVQDNGREPRKATGHVIVDVIDDNDHTPIIEFPASDNRSVIVTSDLHAGDTITKIIAYDGDEGDNAELTYSIDGGNDGNLFDISPKTGIVFLTRIINLRDKEFYMLKISVRDHGAKQRESRDVLNIKVIFTNATLAANRQNSAGQKYIIIAGIVAGVTVILSIIIVAIILRIRQSDQRNRHGETVGIQEEGDPQNFRKGKVENNFTKPITLATSDSDHGFHIFPNPKMEKDPKFSFGKEEKDNFDSKLPSDQYNKPDFVTFQKIKERSVSFDVRSDLSGETTASDSGRGGSEDDAPQKIRNNMGYTMCPSTGSDDEIPPPTIPVRQQKSNVQRVSPIIMDDRNSIPMTQFSHTHPVKDNRTRKDPYRKFTGYKDPVPNCKSYQPSYQTHNSRDWLHPRPHNTKLKSPSYNSLPRSPDDDDCSTTSGSYTVMSDDADTMCVR</sequence>
<dbReference type="Gene3D" id="2.60.40.60">
    <property type="entry name" value="Cadherins"/>
    <property type="match status" value="7"/>
</dbReference>
<feature type="domain" description="Cadherin" evidence="14">
    <location>
        <begin position="683"/>
        <end position="788"/>
    </location>
</feature>
<keyword evidence="9 13" id="KW-0472">Membrane</keyword>
<evidence type="ECO:0000256" key="13">
    <source>
        <dbReference type="SAM" id="Phobius"/>
    </source>
</evidence>
<keyword evidence="3 13" id="KW-0812">Transmembrane</keyword>
<feature type="compositionally biased region" description="Polar residues" evidence="12">
    <location>
        <begin position="1029"/>
        <end position="1038"/>
    </location>
</feature>
<keyword evidence="5" id="KW-0677">Repeat</keyword>
<gene>
    <name evidence="15" type="ORF">SNE40_016700</name>
</gene>
<evidence type="ECO:0000256" key="4">
    <source>
        <dbReference type="ARBA" id="ARBA00022729"/>
    </source>
</evidence>
<feature type="transmembrane region" description="Helical" evidence="13">
    <location>
        <begin position="796"/>
        <end position="819"/>
    </location>
</feature>
<keyword evidence="10" id="KW-0325">Glycoprotein</keyword>
<feature type="domain" description="Cadherin" evidence="14">
    <location>
        <begin position="576"/>
        <end position="679"/>
    </location>
</feature>
<keyword evidence="7" id="KW-0130">Cell adhesion</keyword>
<dbReference type="SUPFAM" id="SSF49313">
    <property type="entry name" value="Cadherin-like"/>
    <property type="match status" value="7"/>
</dbReference>
<evidence type="ECO:0000256" key="11">
    <source>
        <dbReference type="PROSITE-ProRule" id="PRU00043"/>
    </source>
</evidence>
<dbReference type="InterPro" id="IPR013164">
    <property type="entry name" value="Cadherin_N"/>
</dbReference>
<dbReference type="InterPro" id="IPR020894">
    <property type="entry name" value="Cadherin_CS"/>
</dbReference>
<dbReference type="CDD" id="cd11304">
    <property type="entry name" value="Cadherin_repeat"/>
    <property type="match status" value="7"/>
</dbReference>
<proteinExistence type="predicted"/>
<organism evidence="15 16">
    <name type="scientific">Patella caerulea</name>
    <name type="common">Rayed Mediterranean limpet</name>
    <dbReference type="NCBI Taxonomy" id="87958"/>
    <lineage>
        <taxon>Eukaryota</taxon>
        <taxon>Metazoa</taxon>
        <taxon>Spiralia</taxon>
        <taxon>Lophotrochozoa</taxon>
        <taxon>Mollusca</taxon>
        <taxon>Gastropoda</taxon>
        <taxon>Patellogastropoda</taxon>
        <taxon>Patelloidea</taxon>
        <taxon>Patellidae</taxon>
        <taxon>Patella</taxon>
    </lineage>
</organism>
<comment type="caution">
    <text evidence="15">The sequence shown here is derived from an EMBL/GenBank/DDBJ whole genome shotgun (WGS) entry which is preliminary data.</text>
</comment>
<evidence type="ECO:0000256" key="5">
    <source>
        <dbReference type="ARBA" id="ARBA00022737"/>
    </source>
</evidence>
<dbReference type="EMBL" id="JAZGQO010000011">
    <property type="protein sequence ID" value="KAK6173205.1"/>
    <property type="molecule type" value="Genomic_DNA"/>
</dbReference>
<dbReference type="Pfam" id="PF08266">
    <property type="entry name" value="Cadherin_2"/>
    <property type="match status" value="1"/>
</dbReference>
<evidence type="ECO:0000256" key="10">
    <source>
        <dbReference type="ARBA" id="ARBA00023180"/>
    </source>
</evidence>
<feature type="compositionally biased region" description="Basic and acidic residues" evidence="12">
    <location>
        <begin position="1004"/>
        <end position="1016"/>
    </location>
</feature>
<keyword evidence="6 11" id="KW-0106">Calcium</keyword>
<dbReference type="FunFam" id="2.60.40.60:FF:000007">
    <property type="entry name" value="Protocadherin alpha 2"/>
    <property type="match status" value="1"/>
</dbReference>
<dbReference type="InterPro" id="IPR015919">
    <property type="entry name" value="Cadherin-like_sf"/>
</dbReference>
<dbReference type="FunFam" id="2.60.40.60:FF:000092">
    <property type="entry name" value="Protocadherin 8"/>
    <property type="match status" value="2"/>
</dbReference>
<feature type="region of interest" description="Disordered" evidence="12">
    <location>
        <begin position="921"/>
        <end position="981"/>
    </location>
</feature>
<keyword evidence="8 13" id="KW-1133">Transmembrane helix</keyword>
<feature type="domain" description="Cadherin" evidence="14">
    <location>
        <begin position="143"/>
        <end position="253"/>
    </location>
</feature>
<feature type="domain" description="Cadherin" evidence="14">
    <location>
        <begin position="25"/>
        <end position="142"/>
    </location>
</feature>
<reference evidence="15 16" key="1">
    <citation type="submission" date="2024-01" db="EMBL/GenBank/DDBJ databases">
        <title>The genome of the rayed Mediterranean limpet Patella caerulea (Linnaeus, 1758).</title>
        <authorList>
            <person name="Anh-Thu Weber A."/>
            <person name="Halstead-Nussloch G."/>
        </authorList>
    </citation>
    <scope>NUCLEOTIDE SEQUENCE [LARGE SCALE GENOMIC DNA]</scope>
    <source>
        <strain evidence="15">AATW-2023a</strain>
        <tissue evidence="15">Whole specimen</tissue>
    </source>
</reference>
<dbReference type="PROSITE" id="PS50268">
    <property type="entry name" value="CADHERIN_2"/>
    <property type="match status" value="7"/>
</dbReference>
<evidence type="ECO:0000313" key="15">
    <source>
        <dbReference type="EMBL" id="KAK6173205.1"/>
    </source>
</evidence>
<evidence type="ECO:0000256" key="7">
    <source>
        <dbReference type="ARBA" id="ARBA00022889"/>
    </source>
</evidence>
<dbReference type="PANTHER" id="PTHR24028">
    <property type="entry name" value="CADHERIN-87A"/>
    <property type="match status" value="1"/>
</dbReference>
<dbReference type="PANTHER" id="PTHR24028:SF146">
    <property type="entry name" value="CADHERIN 96CB, ISOFORM D-RELATED"/>
    <property type="match status" value="1"/>
</dbReference>
<keyword evidence="2" id="KW-1003">Cell membrane</keyword>
<keyword evidence="16" id="KW-1185">Reference proteome</keyword>
<evidence type="ECO:0000259" key="14">
    <source>
        <dbReference type="PROSITE" id="PS50268"/>
    </source>
</evidence>
<dbReference type="GO" id="GO:0005886">
    <property type="term" value="C:plasma membrane"/>
    <property type="evidence" value="ECO:0007669"/>
    <property type="project" value="UniProtKB-SubCell"/>
</dbReference>